<evidence type="ECO:0000259" key="7">
    <source>
        <dbReference type="PROSITE" id="PS50172"/>
    </source>
</evidence>
<dbReference type="EMBL" id="JACVVK020000222">
    <property type="protein sequence ID" value="KAK7483721.1"/>
    <property type="molecule type" value="Genomic_DNA"/>
</dbReference>
<dbReference type="InterPro" id="IPR001357">
    <property type="entry name" value="BRCT_dom"/>
</dbReference>
<evidence type="ECO:0000256" key="3">
    <source>
        <dbReference type="ARBA" id="ARBA00022552"/>
    </source>
</evidence>
<accession>A0ABD0K9E4</accession>
<dbReference type="InterPro" id="IPR010613">
    <property type="entry name" value="PES"/>
</dbReference>
<evidence type="ECO:0000256" key="6">
    <source>
        <dbReference type="SAM" id="SignalP"/>
    </source>
</evidence>
<dbReference type="SUPFAM" id="SSF52113">
    <property type="entry name" value="BRCT domain"/>
    <property type="match status" value="1"/>
</dbReference>
<organism evidence="8 9">
    <name type="scientific">Batillaria attramentaria</name>
    <dbReference type="NCBI Taxonomy" id="370345"/>
    <lineage>
        <taxon>Eukaryota</taxon>
        <taxon>Metazoa</taxon>
        <taxon>Spiralia</taxon>
        <taxon>Lophotrochozoa</taxon>
        <taxon>Mollusca</taxon>
        <taxon>Gastropoda</taxon>
        <taxon>Caenogastropoda</taxon>
        <taxon>Sorbeoconcha</taxon>
        <taxon>Cerithioidea</taxon>
        <taxon>Batillariidae</taxon>
        <taxon>Batillaria</taxon>
    </lineage>
</organism>
<gene>
    <name evidence="8" type="ORF">BaRGS_00025042</name>
</gene>
<dbReference type="AlphaFoldDB" id="A0ABD0K9E4"/>
<feature type="signal peptide" evidence="6">
    <location>
        <begin position="1"/>
        <end position="27"/>
    </location>
</feature>
<dbReference type="PANTHER" id="PTHR12221:SF6">
    <property type="entry name" value="PESCADILLO HOMOLOG"/>
    <property type="match status" value="1"/>
</dbReference>
<dbReference type="GO" id="GO:0006364">
    <property type="term" value="P:rRNA processing"/>
    <property type="evidence" value="ECO:0007669"/>
    <property type="project" value="UniProtKB-KW"/>
</dbReference>
<dbReference type="PROSITE" id="PS50172">
    <property type="entry name" value="BRCT"/>
    <property type="match status" value="1"/>
</dbReference>
<dbReference type="InterPro" id="IPR036420">
    <property type="entry name" value="BRCT_dom_sf"/>
</dbReference>
<dbReference type="Proteomes" id="UP001519460">
    <property type="component" value="Unassembled WGS sequence"/>
</dbReference>
<feature type="compositionally biased region" description="Basic and acidic residues" evidence="5">
    <location>
        <begin position="367"/>
        <end position="384"/>
    </location>
</feature>
<feature type="compositionally biased region" description="Basic residues" evidence="5">
    <location>
        <begin position="353"/>
        <end position="366"/>
    </location>
</feature>
<dbReference type="Gene3D" id="3.40.50.10190">
    <property type="entry name" value="BRCT domain"/>
    <property type="match status" value="1"/>
</dbReference>
<comment type="subcellular location">
    <subcellularLocation>
        <location evidence="1">Nucleus</location>
        <location evidence="1">Nucleolus</location>
    </subcellularLocation>
</comment>
<sequence length="392" mass="44610">MMDLLISSSSLATCLLVGILLAASCHGNQFDPHLYLKTGPFFEGWYLRIMDDAQALSLGLLFGRVLPSDHARATGSGDVSFNSYKSTMKLDEDGDEEILTNDERQERVEAMTQSLMAIGGDVQDEADAPDEFQTESGDPDYIEKAKVEAEDLKRLQTLFKDCKFFLNREVPRESLTFIIRSFGGQVSWDETLASGATYQESDETITHQIVDRPSLSKQYMSRHYVQPQWVFDSVNAKQLLPVEDYFMGAVLPPHLSPFVEEQDGDYVPPEKVKLLSRLQGKEQDVTEKASKTQKKSTKKRKMEKQPSSPPPKKTKHATVEEGQAEKVDVDKQLARQTAEERRLAEMMIPKKHRRLYHKIMYSKKKKTQEAQKLKEKRDAIDKAQKKQKKKAA</sequence>
<feature type="compositionally biased region" description="Basic residues" evidence="5">
    <location>
        <begin position="291"/>
        <end position="302"/>
    </location>
</feature>
<dbReference type="GO" id="GO:0005730">
    <property type="term" value="C:nucleolus"/>
    <property type="evidence" value="ECO:0007669"/>
    <property type="project" value="UniProtKB-SubCell"/>
</dbReference>
<dbReference type="FunFam" id="3.40.50.10190:FF:000002">
    <property type="entry name" value="Pescadillo homolog"/>
    <property type="match status" value="1"/>
</dbReference>
<feature type="compositionally biased region" description="Basic and acidic residues" evidence="5">
    <location>
        <begin position="317"/>
        <end position="331"/>
    </location>
</feature>
<evidence type="ECO:0000256" key="1">
    <source>
        <dbReference type="ARBA" id="ARBA00004604"/>
    </source>
</evidence>
<dbReference type="SMART" id="SM00292">
    <property type="entry name" value="BRCT"/>
    <property type="match status" value="1"/>
</dbReference>
<feature type="chain" id="PRO_5044880962" description="BRCT domain-containing protein" evidence="6">
    <location>
        <begin position="28"/>
        <end position="392"/>
    </location>
</feature>
<evidence type="ECO:0000256" key="4">
    <source>
        <dbReference type="ARBA" id="ARBA00023242"/>
    </source>
</evidence>
<feature type="region of interest" description="Disordered" evidence="5">
    <location>
        <begin position="353"/>
        <end position="392"/>
    </location>
</feature>
<feature type="domain" description="BRCT" evidence="7">
    <location>
        <begin position="154"/>
        <end position="247"/>
    </location>
</feature>
<dbReference type="PANTHER" id="PTHR12221">
    <property type="entry name" value="PESCADILLO - RELATED"/>
    <property type="match status" value="1"/>
</dbReference>
<comment type="caution">
    <text evidence="8">The sequence shown here is derived from an EMBL/GenBank/DDBJ whole genome shotgun (WGS) entry which is preliminary data.</text>
</comment>
<name>A0ABD0K9E4_9CAEN</name>
<protein>
    <recommendedName>
        <fullName evidence="7">BRCT domain-containing protein</fullName>
    </recommendedName>
</protein>
<reference evidence="8 9" key="1">
    <citation type="journal article" date="2023" name="Sci. Data">
        <title>Genome assembly of the Korean intertidal mud-creeper Batillaria attramentaria.</title>
        <authorList>
            <person name="Patra A.K."/>
            <person name="Ho P.T."/>
            <person name="Jun S."/>
            <person name="Lee S.J."/>
            <person name="Kim Y."/>
            <person name="Won Y.J."/>
        </authorList>
    </citation>
    <scope>NUCLEOTIDE SEQUENCE [LARGE SCALE GENOMIC DNA]</scope>
    <source>
        <strain evidence="8">Wonlab-2016</strain>
    </source>
</reference>
<feature type="compositionally biased region" description="Basic and acidic residues" evidence="5">
    <location>
        <begin position="277"/>
        <end position="290"/>
    </location>
</feature>
<evidence type="ECO:0000256" key="5">
    <source>
        <dbReference type="SAM" id="MobiDB-lite"/>
    </source>
</evidence>
<keyword evidence="4" id="KW-0539">Nucleus</keyword>
<evidence type="ECO:0000256" key="2">
    <source>
        <dbReference type="ARBA" id="ARBA00022517"/>
    </source>
</evidence>
<proteinExistence type="predicted"/>
<dbReference type="CDD" id="cd17709">
    <property type="entry name" value="BRCT_pescadillo_like"/>
    <property type="match status" value="1"/>
</dbReference>
<keyword evidence="6" id="KW-0732">Signal</keyword>
<evidence type="ECO:0000313" key="8">
    <source>
        <dbReference type="EMBL" id="KAK7483721.1"/>
    </source>
</evidence>
<feature type="region of interest" description="Disordered" evidence="5">
    <location>
        <begin position="277"/>
        <end position="331"/>
    </location>
</feature>
<keyword evidence="3" id="KW-0698">rRNA processing</keyword>
<keyword evidence="2" id="KW-0690">Ribosome biogenesis</keyword>
<evidence type="ECO:0000313" key="9">
    <source>
        <dbReference type="Proteomes" id="UP001519460"/>
    </source>
</evidence>
<keyword evidence="9" id="KW-1185">Reference proteome</keyword>
<dbReference type="Pfam" id="PF16589">
    <property type="entry name" value="BRCT_2"/>
    <property type="match status" value="1"/>
</dbReference>